<keyword evidence="3" id="KW-1185">Reference proteome</keyword>
<evidence type="ECO:0000313" key="2">
    <source>
        <dbReference type="EMBL" id="QRQ82201.1"/>
    </source>
</evidence>
<dbReference type="EMBL" id="CP069798">
    <property type="protein sequence ID" value="QRQ82201.1"/>
    <property type="molecule type" value="Genomic_DNA"/>
</dbReference>
<dbReference type="Proteomes" id="UP000653156">
    <property type="component" value="Chromosome"/>
</dbReference>
<evidence type="ECO:0000313" key="3">
    <source>
        <dbReference type="Proteomes" id="UP000653156"/>
    </source>
</evidence>
<name>A0A892ZGG2_9NEIS</name>
<evidence type="ECO:0000256" key="1">
    <source>
        <dbReference type="SAM" id="Phobius"/>
    </source>
</evidence>
<dbReference type="RefSeq" id="WP_230339493.1">
    <property type="nucleotide sequence ID" value="NZ_CP069798.1"/>
</dbReference>
<dbReference type="AlphaFoldDB" id="A0A892ZGG2"/>
<organism evidence="2 3">
    <name type="scientific">Paralysiella testudinis</name>
    <dbReference type="NCBI Taxonomy" id="2809020"/>
    <lineage>
        <taxon>Bacteria</taxon>
        <taxon>Pseudomonadati</taxon>
        <taxon>Pseudomonadota</taxon>
        <taxon>Betaproteobacteria</taxon>
        <taxon>Neisseriales</taxon>
        <taxon>Neisseriaceae</taxon>
        <taxon>Paralysiella</taxon>
    </lineage>
</organism>
<keyword evidence="1" id="KW-0472">Membrane</keyword>
<feature type="transmembrane region" description="Helical" evidence="1">
    <location>
        <begin position="131"/>
        <end position="150"/>
    </location>
</feature>
<reference evidence="2" key="1">
    <citation type="submission" date="2021-02" db="EMBL/GenBank/DDBJ databases">
        <title>Neisseriaceae sp. 26B isolated from the cloaca of a Common Toad-headed Turtle (Mesoclemmys nasuta).</title>
        <authorList>
            <person name="Spergser J."/>
            <person name="Busse H.-J."/>
        </authorList>
    </citation>
    <scope>NUCLEOTIDE SEQUENCE</scope>
    <source>
        <strain evidence="2">26B</strain>
    </source>
</reference>
<gene>
    <name evidence="2" type="ORF">JQU52_01855</name>
</gene>
<protein>
    <submittedName>
        <fullName evidence="2">Uncharacterized protein</fullName>
    </submittedName>
</protein>
<keyword evidence="1" id="KW-1133">Transmembrane helix</keyword>
<proteinExistence type="predicted"/>
<accession>A0A892ZGG2</accession>
<sequence>MMGYHISLINTTKCDDKDKALYNFDILKNILINQFSLQEQLDNKGQFSFFYSPEDENIVLFYKNNELWANTTDDNVIAILLAISSVLNDGTRVRGDNLETFKSVSETYIHEDDKLIYFIENNKVSKLKEIFYRYGGFVIPILFGLLTWIYHIL</sequence>
<keyword evidence="1" id="KW-0812">Transmembrane</keyword>
<dbReference type="KEGG" id="ptes:JQU52_01855"/>